<accession>A0A3P9I4Y6</accession>
<evidence type="ECO:0000313" key="4">
    <source>
        <dbReference type="Proteomes" id="UP000265200"/>
    </source>
</evidence>
<dbReference type="Gene3D" id="1.10.287.1490">
    <property type="match status" value="1"/>
</dbReference>
<dbReference type="PANTHER" id="PTHR34479">
    <property type="entry name" value="COILED-COIL DOMAIN-CONTAINING PROTEIN 30"/>
    <property type="match status" value="1"/>
</dbReference>
<dbReference type="PANTHER" id="PTHR34479:SF1">
    <property type="entry name" value="COILED-COIL DOMAIN-CONTAINING PROTEIN 30"/>
    <property type="match status" value="1"/>
</dbReference>
<reference evidence="3 4" key="2">
    <citation type="submission" date="2017-04" db="EMBL/GenBank/DDBJ databases">
        <title>CpG methylation of centromeres and impact of large insertions on vertebrate speciation.</title>
        <authorList>
            <person name="Ichikawa K."/>
            <person name="Yoshimura J."/>
            <person name="Morishita S."/>
        </authorList>
    </citation>
    <scope>NUCLEOTIDE SEQUENCE</scope>
    <source>
        <strain evidence="3 4">HSOK</strain>
    </source>
</reference>
<reference evidence="3" key="3">
    <citation type="submission" date="2025-08" db="UniProtKB">
        <authorList>
            <consortium name="Ensembl"/>
        </authorList>
    </citation>
    <scope>IDENTIFICATION</scope>
    <source>
        <strain evidence="3">HSOK</strain>
    </source>
</reference>
<evidence type="ECO:0000313" key="3">
    <source>
        <dbReference type="Ensembl" id="ENSORLP00015015085.1"/>
    </source>
</evidence>
<reference key="1">
    <citation type="journal article" date="2007" name="Nature">
        <title>The medaka draft genome and insights into vertebrate genome evolution.</title>
        <authorList>
            <person name="Kasahara M."/>
            <person name="Naruse K."/>
            <person name="Sasaki S."/>
            <person name="Nakatani Y."/>
            <person name="Qu W."/>
            <person name="Ahsan B."/>
            <person name="Yamada T."/>
            <person name="Nagayasu Y."/>
            <person name="Doi K."/>
            <person name="Kasai Y."/>
            <person name="Jindo T."/>
            <person name="Kobayashi D."/>
            <person name="Shimada A."/>
            <person name="Toyoda A."/>
            <person name="Kuroki Y."/>
            <person name="Fujiyama A."/>
            <person name="Sasaki T."/>
            <person name="Shimizu A."/>
            <person name="Asakawa S."/>
            <person name="Shimizu N."/>
            <person name="Hashimoto S."/>
            <person name="Yang J."/>
            <person name="Lee Y."/>
            <person name="Matsushima K."/>
            <person name="Sugano S."/>
            <person name="Sakaizumi M."/>
            <person name="Narita T."/>
            <person name="Ohishi K."/>
            <person name="Haga S."/>
            <person name="Ohta F."/>
            <person name="Nomoto H."/>
            <person name="Nogata K."/>
            <person name="Morishita T."/>
            <person name="Endo T."/>
            <person name="Shin-I T."/>
            <person name="Takeda H."/>
            <person name="Morishita S."/>
            <person name="Kohara Y."/>
        </authorList>
    </citation>
    <scope>NUCLEOTIDE SEQUENCE [LARGE SCALE GENOMIC DNA]</scope>
    <source>
        <strain>Hd-rR</strain>
    </source>
</reference>
<dbReference type="Ensembl" id="ENSORLT00015022893.1">
    <property type="protein sequence ID" value="ENSORLP00015015085.1"/>
    <property type="gene ID" value="ENSORLG00015015981.1"/>
</dbReference>
<evidence type="ECO:0000256" key="1">
    <source>
        <dbReference type="SAM" id="Coils"/>
    </source>
</evidence>
<feature type="region of interest" description="Disordered" evidence="2">
    <location>
        <begin position="1"/>
        <end position="28"/>
    </location>
</feature>
<evidence type="ECO:0000256" key="2">
    <source>
        <dbReference type="SAM" id="MobiDB-lite"/>
    </source>
</evidence>
<proteinExistence type="predicted"/>
<dbReference type="AlphaFoldDB" id="A0A3P9I4Y6"/>
<organism evidence="3 4">
    <name type="scientific">Oryzias latipes</name>
    <name type="common">Japanese rice fish</name>
    <name type="synonym">Japanese killifish</name>
    <dbReference type="NCBI Taxonomy" id="8090"/>
    <lineage>
        <taxon>Eukaryota</taxon>
        <taxon>Metazoa</taxon>
        <taxon>Chordata</taxon>
        <taxon>Craniata</taxon>
        <taxon>Vertebrata</taxon>
        <taxon>Euteleostomi</taxon>
        <taxon>Actinopterygii</taxon>
        <taxon>Neopterygii</taxon>
        <taxon>Teleostei</taxon>
        <taxon>Neoteleostei</taxon>
        <taxon>Acanthomorphata</taxon>
        <taxon>Ovalentaria</taxon>
        <taxon>Atherinomorphae</taxon>
        <taxon>Beloniformes</taxon>
        <taxon>Adrianichthyidae</taxon>
        <taxon>Oryziinae</taxon>
        <taxon>Oryzias</taxon>
    </lineage>
</organism>
<feature type="coiled-coil region" evidence="1">
    <location>
        <begin position="40"/>
        <end position="155"/>
    </location>
</feature>
<sequence length="224" mass="26180">MTEELQVPAPLMHLAQEENRPLTGQDSSLEKECCRLERDLEEGSRRLAMAHNEIRRLTDQLESAHFTQRLYEPELESAQKEVEQLRYEVEKLKKYEMVELRKAKELNDRLDLEIRTLRNRVRSLDAEKRSLQQTVASLQGELRRDENSLQDQEDTEMLETERLELAKCGRKFTRDKPTGPTQQLMDKEKTPVDKGNLALILAKICSKENYQRFGNCTKSSPSFI</sequence>
<keyword evidence="1" id="KW-0175">Coiled coil</keyword>
<reference evidence="3" key="4">
    <citation type="submission" date="2025-09" db="UniProtKB">
        <authorList>
            <consortium name="Ensembl"/>
        </authorList>
    </citation>
    <scope>IDENTIFICATION</scope>
    <source>
        <strain evidence="3">HSOK</strain>
    </source>
</reference>
<protein>
    <submittedName>
        <fullName evidence="3">Uncharacterized protein</fullName>
    </submittedName>
</protein>
<dbReference type="InterPro" id="IPR052825">
    <property type="entry name" value="CCD-Prefoldin_beta-like"/>
</dbReference>
<dbReference type="Proteomes" id="UP000265200">
    <property type="component" value="Chromosome 5"/>
</dbReference>
<name>A0A3P9I4Y6_ORYLA</name>